<accession>A0AA88E4L8</accession>
<dbReference type="SUPFAM" id="SSF90229">
    <property type="entry name" value="CCCH zinc finger"/>
    <property type="match status" value="1"/>
</dbReference>
<dbReference type="AlphaFoldDB" id="A0AA88E4L8"/>
<dbReference type="InterPro" id="IPR036322">
    <property type="entry name" value="WD40_repeat_dom_sf"/>
</dbReference>
<evidence type="ECO:0000259" key="8">
    <source>
        <dbReference type="PROSITE" id="PS50103"/>
    </source>
</evidence>
<dbReference type="EMBL" id="BTGU01000460">
    <property type="protein sequence ID" value="GMN67487.1"/>
    <property type="molecule type" value="Genomic_DNA"/>
</dbReference>
<dbReference type="PROSITE" id="PS50294">
    <property type="entry name" value="WD_REPEATS_REGION"/>
    <property type="match status" value="2"/>
</dbReference>
<dbReference type="InterPro" id="IPR020472">
    <property type="entry name" value="WD40_PAC1"/>
</dbReference>
<dbReference type="SUPFAM" id="SSF50978">
    <property type="entry name" value="WD40 repeat-like"/>
    <property type="match status" value="1"/>
</dbReference>
<keyword evidence="4 7" id="KW-0863">Zinc-finger</keyword>
<proteinExistence type="predicted"/>
<dbReference type="PRINTS" id="PR00320">
    <property type="entry name" value="GPROTEINBRPT"/>
</dbReference>
<evidence type="ECO:0000256" key="4">
    <source>
        <dbReference type="ARBA" id="ARBA00022771"/>
    </source>
</evidence>
<dbReference type="InterPro" id="IPR015943">
    <property type="entry name" value="WD40/YVTN_repeat-like_dom_sf"/>
</dbReference>
<keyword evidence="1 6" id="KW-0853">WD repeat</keyword>
<reference evidence="10" key="1">
    <citation type="submission" date="2023-07" db="EMBL/GenBank/DDBJ databases">
        <title>draft genome sequence of fig (Ficus carica).</title>
        <authorList>
            <person name="Takahashi T."/>
            <person name="Nishimura K."/>
        </authorList>
    </citation>
    <scope>NUCLEOTIDE SEQUENCE</scope>
</reference>
<comment type="caution">
    <text evidence="10">The sequence shown here is derived from an EMBL/GenBank/DDBJ whole genome shotgun (WGS) entry which is preliminary data.</text>
</comment>
<dbReference type="InterPro" id="IPR000571">
    <property type="entry name" value="Znf_CCCH"/>
</dbReference>
<gene>
    <name evidence="9" type="ORF">TIFTF001_036549</name>
    <name evidence="10" type="ORF">TIFTF001_036554</name>
</gene>
<organism evidence="10 11">
    <name type="scientific">Ficus carica</name>
    <name type="common">Common fig</name>
    <dbReference type="NCBI Taxonomy" id="3494"/>
    <lineage>
        <taxon>Eukaryota</taxon>
        <taxon>Viridiplantae</taxon>
        <taxon>Streptophyta</taxon>
        <taxon>Embryophyta</taxon>
        <taxon>Tracheophyta</taxon>
        <taxon>Spermatophyta</taxon>
        <taxon>Magnoliopsida</taxon>
        <taxon>eudicotyledons</taxon>
        <taxon>Gunneridae</taxon>
        <taxon>Pentapetalae</taxon>
        <taxon>rosids</taxon>
        <taxon>fabids</taxon>
        <taxon>Rosales</taxon>
        <taxon>Moraceae</taxon>
        <taxon>Ficeae</taxon>
        <taxon>Ficus</taxon>
    </lineage>
</organism>
<evidence type="ECO:0000313" key="11">
    <source>
        <dbReference type="Proteomes" id="UP001187192"/>
    </source>
</evidence>
<dbReference type="GO" id="GO:0008270">
    <property type="term" value="F:zinc ion binding"/>
    <property type="evidence" value="ECO:0007669"/>
    <property type="project" value="UniProtKB-KW"/>
</dbReference>
<evidence type="ECO:0000256" key="3">
    <source>
        <dbReference type="ARBA" id="ARBA00022737"/>
    </source>
</evidence>
<evidence type="ECO:0000313" key="10">
    <source>
        <dbReference type="EMBL" id="GMN67500.1"/>
    </source>
</evidence>
<dbReference type="InterPro" id="IPR044715">
    <property type="entry name" value="WDR86-like"/>
</dbReference>
<dbReference type="PANTHER" id="PTHR44489:SF14">
    <property type="entry name" value="ZINC FINGER CCCH DOMAIN-CONTAINING PROTEIN 59-RELATED"/>
    <property type="match status" value="1"/>
</dbReference>
<dbReference type="Proteomes" id="UP001187192">
    <property type="component" value="Unassembled WGS sequence"/>
</dbReference>
<dbReference type="SMART" id="SM00356">
    <property type="entry name" value="ZnF_C3H1"/>
    <property type="match status" value="1"/>
</dbReference>
<evidence type="ECO:0000256" key="7">
    <source>
        <dbReference type="PROSITE-ProRule" id="PRU00723"/>
    </source>
</evidence>
<feature type="domain" description="C3H1-type" evidence="8">
    <location>
        <begin position="46"/>
        <end position="73"/>
    </location>
</feature>
<evidence type="ECO:0000256" key="2">
    <source>
        <dbReference type="ARBA" id="ARBA00022723"/>
    </source>
</evidence>
<keyword evidence="3" id="KW-0677">Repeat</keyword>
<dbReference type="InterPro" id="IPR036855">
    <property type="entry name" value="Znf_CCCH_sf"/>
</dbReference>
<dbReference type="Gene3D" id="2.130.10.10">
    <property type="entry name" value="YVTN repeat-like/Quinoprotein amine dehydrogenase"/>
    <property type="match status" value="2"/>
</dbReference>
<feature type="repeat" description="WD" evidence="6">
    <location>
        <begin position="84"/>
        <end position="125"/>
    </location>
</feature>
<dbReference type="PROSITE" id="PS50103">
    <property type="entry name" value="ZF_C3H1"/>
    <property type="match status" value="1"/>
</dbReference>
<evidence type="ECO:0000256" key="5">
    <source>
        <dbReference type="ARBA" id="ARBA00022833"/>
    </source>
</evidence>
<keyword evidence="11" id="KW-1185">Reference proteome</keyword>
<dbReference type="EMBL" id="BTGU01000461">
    <property type="protein sequence ID" value="GMN67500.1"/>
    <property type="molecule type" value="Genomic_DNA"/>
</dbReference>
<dbReference type="PANTHER" id="PTHR44489">
    <property type="match status" value="1"/>
</dbReference>
<evidence type="ECO:0000313" key="9">
    <source>
        <dbReference type="EMBL" id="GMN67487.1"/>
    </source>
</evidence>
<keyword evidence="2 7" id="KW-0479">Metal-binding</keyword>
<dbReference type="PROSITE" id="PS50082">
    <property type="entry name" value="WD_REPEATS_2"/>
    <property type="match status" value="2"/>
</dbReference>
<evidence type="ECO:0000256" key="6">
    <source>
        <dbReference type="PROSITE-ProRule" id="PRU00221"/>
    </source>
</evidence>
<dbReference type="InterPro" id="IPR001680">
    <property type="entry name" value="WD40_rpt"/>
</dbReference>
<evidence type="ECO:0000256" key="1">
    <source>
        <dbReference type="ARBA" id="ARBA00022574"/>
    </source>
</evidence>
<dbReference type="Pfam" id="PF00400">
    <property type="entry name" value="WD40"/>
    <property type="match status" value="3"/>
</dbReference>
<protein>
    <recommendedName>
        <fullName evidence="8">C3H1-type domain-containing protein</fullName>
    </recommendedName>
</protein>
<keyword evidence="5 7" id="KW-0862">Zinc</keyword>
<dbReference type="SMART" id="SM00320">
    <property type="entry name" value="WD40"/>
    <property type="match status" value="4"/>
</dbReference>
<feature type="repeat" description="WD" evidence="6">
    <location>
        <begin position="210"/>
        <end position="249"/>
    </location>
</feature>
<feature type="zinc finger region" description="C3H1-type" evidence="7">
    <location>
        <begin position="46"/>
        <end position="73"/>
    </location>
</feature>
<sequence>MEVLRYSGETPRARRACSNKQQPYSHRKKNVWIRVDPKERPKRNANRKEMLCKFWANGDCEKGDRCPDLHSWSHGDHVSVAATLRGHNQEVTGIAYPSRGDKLYSGSKDGTVRVWNCYTGQCERVINLGEAVYSLIHESPWIFIGMSNLVKAWNIQSGAKFRLDGPVGQVYAMIFDTNILFAATQSGQILAWKVNSKCETTNPFQPAISLEGHTRDVVCLTIARNMLYSGSMDGTIKKWDLGTFRCLTTVKGHSWAVMSLVCWDSFLVSCSLDGTIKAWAYTEEGSLKVCYTHEQQQGVLALGGVNIPGKPNEERRHDILLCSCQDNSVHLYELPSFKKKGRLFARQRIGSIHVQDGTGGLFFVGDGTGLITVGKIAC</sequence>
<name>A0AA88E4L8_FICCA</name>